<dbReference type="InterPro" id="IPR040085">
    <property type="entry name" value="MJ0674-like"/>
</dbReference>
<dbReference type="PIRSF" id="PIRSF004869">
    <property type="entry name" value="PflX_prd"/>
    <property type="match status" value="1"/>
</dbReference>
<comment type="caution">
    <text evidence="7">The sequence shown here is derived from an EMBL/GenBank/DDBJ whole genome shotgun (WGS) entry which is preliminary data.</text>
</comment>
<dbReference type="SUPFAM" id="SSF102114">
    <property type="entry name" value="Radical SAM enzymes"/>
    <property type="match status" value="1"/>
</dbReference>
<evidence type="ECO:0000256" key="4">
    <source>
        <dbReference type="ARBA" id="ARBA00023014"/>
    </source>
</evidence>
<reference evidence="7 8" key="1">
    <citation type="journal article" date="2018" name="Environ. Microbiol.">
        <title>Novel energy conservation strategies and behaviour of Pelotomaculum schinkii driving syntrophic propionate catabolism.</title>
        <authorList>
            <person name="Hidalgo-Ahumada C.A.P."/>
            <person name="Nobu M.K."/>
            <person name="Narihiro T."/>
            <person name="Tamaki H."/>
            <person name="Liu W.T."/>
            <person name="Kamagata Y."/>
            <person name="Stams A.J.M."/>
            <person name="Imachi H."/>
            <person name="Sousa D.Z."/>
        </authorList>
    </citation>
    <scope>NUCLEOTIDE SEQUENCE [LARGE SCALE GENOMIC DNA]</scope>
    <source>
        <strain evidence="7 8">HH</strain>
    </source>
</reference>
<dbReference type="EMBL" id="QFGA01000005">
    <property type="protein sequence ID" value="TEB04098.1"/>
    <property type="molecule type" value="Genomic_DNA"/>
</dbReference>
<evidence type="ECO:0000313" key="7">
    <source>
        <dbReference type="EMBL" id="TEB04098.1"/>
    </source>
</evidence>
<dbReference type="CDD" id="cd01335">
    <property type="entry name" value="Radical_SAM"/>
    <property type="match status" value="1"/>
</dbReference>
<dbReference type="InterPro" id="IPR007197">
    <property type="entry name" value="rSAM"/>
</dbReference>
<organism evidence="7 8">
    <name type="scientific">Pelotomaculum schinkii</name>
    <dbReference type="NCBI Taxonomy" id="78350"/>
    <lineage>
        <taxon>Bacteria</taxon>
        <taxon>Bacillati</taxon>
        <taxon>Bacillota</taxon>
        <taxon>Clostridia</taxon>
        <taxon>Eubacteriales</taxon>
        <taxon>Desulfotomaculaceae</taxon>
        <taxon>Pelotomaculum</taxon>
    </lineage>
</organism>
<evidence type="ECO:0000256" key="3">
    <source>
        <dbReference type="ARBA" id="ARBA00023004"/>
    </source>
</evidence>
<feature type="binding site" evidence="5">
    <location>
        <position position="67"/>
    </location>
    <ligand>
        <name>[4Fe-4S] cluster</name>
        <dbReference type="ChEBI" id="CHEBI:49883"/>
        <note>4Fe-4S-S-AdoMet</note>
    </ligand>
</feature>
<evidence type="ECO:0000313" key="8">
    <source>
        <dbReference type="Proteomes" id="UP000298324"/>
    </source>
</evidence>
<dbReference type="InterPro" id="IPR016431">
    <property type="entry name" value="Pyrv-formate_lyase-activ_prd"/>
</dbReference>
<dbReference type="Gene3D" id="3.20.20.70">
    <property type="entry name" value="Aldolase class I"/>
    <property type="match status" value="1"/>
</dbReference>
<dbReference type="GO" id="GO:0046872">
    <property type="term" value="F:metal ion binding"/>
    <property type="evidence" value="ECO:0007669"/>
    <property type="project" value="UniProtKB-KW"/>
</dbReference>
<dbReference type="AlphaFoldDB" id="A0A4Y7R4Z1"/>
<keyword evidence="3 5" id="KW-0408">Iron</keyword>
<dbReference type="GO" id="GO:0051536">
    <property type="term" value="F:iron-sulfur cluster binding"/>
    <property type="evidence" value="ECO:0007669"/>
    <property type="project" value="UniProtKB-KW"/>
</dbReference>
<evidence type="ECO:0000256" key="5">
    <source>
        <dbReference type="PIRSR" id="PIRSR004869-50"/>
    </source>
</evidence>
<proteinExistence type="predicted"/>
<dbReference type="RefSeq" id="WP_190259620.1">
    <property type="nucleotide sequence ID" value="NZ_QFGA01000005.1"/>
</dbReference>
<keyword evidence="2 5" id="KW-0479">Metal-binding</keyword>
<dbReference type="InterPro" id="IPR058240">
    <property type="entry name" value="rSAM_sf"/>
</dbReference>
<feature type="binding site" evidence="5">
    <location>
        <position position="63"/>
    </location>
    <ligand>
        <name>[4Fe-4S] cluster</name>
        <dbReference type="ChEBI" id="CHEBI:49883"/>
        <note>4Fe-4S-S-AdoMet</note>
    </ligand>
</feature>
<accession>A0A4Y7R4Z1</accession>
<dbReference type="SFLD" id="SFLDS00029">
    <property type="entry name" value="Radical_SAM"/>
    <property type="match status" value="1"/>
</dbReference>
<name>A0A4Y7R4Z1_9FIRM</name>
<feature type="domain" description="Radical SAM core" evidence="6">
    <location>
        <begin position="59"/>
        <end position="190"/>
    </location>
</feature>
<dbReference type="Proteomes" id="UP000298324">
    <property type="component" value="Unassembled WGS sequence"/>
</dbReference>
<dbReference type="PANTHER" id="PTHR43075">
    <property type="entry name" value="FORMATE LYASE ACTIVATING ENZYME, PUTATIVE (AFU_ORTHOLOGUE AFUA_2G15630)-RELATED"/>
    <property type="match status" value="1"/>
</dbReference>
<dbReference type="InterPro" id="IPR013785">
    <property type="entry name" value="Aldolase_TIM"/>
</dbReference>
<dbReference type="Pfam" id="PF04055">
    <property type="entry name" value="Radical_SAM"/>
    <property type="match status" value="1"/>
</dbReference>
<evidence type="ECO:0000259" key="6">
    <source>
        <dbReference type="Pfam" id="PF04055"/>
    </source>
</evidence>
<evidence type="ECO:0000256" key="2">
    <source>
        <dbReference type="ARBA" id="ARBA00022723"/>
    </source>
</evidence>
<gene>
    <name evidence="7" type="ORF">Psch_04227</name>
</gene>
<keyword evidence="1 5" id="KW-0949">S-adenosyl-L-methionine</keyword>
<dbReference type="SFLD" id="SFLDG01099">
    <property type="entry name" value="Uncharacterised_Radical_SAM_Su"/>
    <property type="match status" value="1"/>
</dbReference>
<comment type="cofactor">
    <cofactor evidence="5">
        <name>[4Fe-4S] cluster</name>
        <dbReference type="ChEBI" id="CHEBI:49883"/>
    </cofactor>
    <text evidence="5">Binds 1 [4Fe-4S] cluster. The cluster is coordinated with 3 cysteines and an exchangeable S-adenosyl-L-methionine.</text>
</comment>
<keyword evidence="8" id="KW-1185">Reference proteome</keyword>
<keyword evidence="4 5" id="KW-0411">Iron-sulfur</keyword>
<feature type="binding site" evidence="5">
    <location>
        <position position="70"/>
    </location>
    <ligand>
        <name>[4Fe-4S] cluster</name>
        <dbReference type="ChEBI" id="CHEBI:49883"/>
        <note>4Fe-4S-S-AdoMet</note>
    </ligand>
</feature>
<dbReference type="PANTHER" id="PTHR43075:SF1">
    <property type="entry name" value="FORMATE LYASE ACTIVATING ENZYME, PUTATIVE (AFU_ORTHOLOGUE AFUA_2G15630)-RELATED"/>
    <property type="match status" value="1"/>
</dbReference>
<dbReference type="GO" id="GO:0003824">
    <property type="term" value="F:catalytic activity"/>
    <property type="evidence" value="ECO:0007669"/>
    <property type="project" value="InterPro"/>
</dbReference>
<protein>
    <submittedName>
        <fullName evidence="7">Radical SAM superfamily protein</fullName>
    </submittedName>
</protein>
<sequence>MIETLLAGCRLCARSCGASRLDGDTGFCRAGRNVKIARAALHFWEEPCISGRRGSGTVFFAHCNLRCVFCQNHPASQQGVGREISIDRLGEIFLELMAAGAHNINLVTPTHYAPHIVQALNIARRNGLSLPVVYNTNSYENVETIRFLKGSIDVYLPDLKYYNDKYALKYSGVDGYFAKAKAVIEKMVDQVGPIKFNREGLLVKGVLVRHLALPGLLFDSKKVIDYLYRTFGDSIYISLMNQYTPLNQACKYPEINKPLHPGHYRGLIEYCQTKGMQNVFIQKSGTASPDFVPPFDLEGV</sequence>
<evidence type="ECO:0000256" key="1">
    <source>
        <dbReference type="ARBA" id="ARBA00022691"/>
    </source>
</evidence>